<evidence type="ECO:0000259" key="2">
    <source>
        <dbReference type="Pfam" id="PF02719"/>
    </source>
</evidence>
<feature type="non-terminal residue" evidence="3">
    <location>
        <position position="1"/>
    </location>
</feature>
<reference evidence="3 4" key="1">
    <citation type="submission" date="2019-11" db="EMBL/GenBank/DDBJ databases">
        <title>Growth characteristics of pneumococcus vary with the chemical composition of the capsule and with environmental conditions.</title>
        <authorList>
            <person name="Tothpal A."/>
            <person name="Desobry K."/>
            <person name="Joshi S."/>
            <person name="Wyllie A.L."/>
            <person name="Weinberger D.M."/>
        </authorList>
    </citation>
    <scope>NUCLEOTIDE SEQUENCE [LARGE SCALE GENOMIC DNA]</scope>
    <source>
        <strain evidence="4">pnumococcus35B</strain>
    </source>
</reference>
<evidence type="ECO:0000313" key="3">
    <source>
        <dbReference type="EMBL" id="MTV88808.1"/>
    </source>
</evidence>
<dbReference type="Gene3D" id="3.40.50.720">
    <property type="entry name" value="NAD(P)-binding Rossmann-like Domain"/>
    <property type="match status" value="1"/>
</dbReference>
<dbReference type="RefSeq" id="WP_196304558.1">
    <property type="nucleotide sequence ID" value="NZ_WNHX01001205.1"/>
</dbReference>
<dbReference type="AlphaFoldDB" id="A0A6I3UBB7"/>
<evidence type="ECO:0000313" key="4">
    <source>
        <dbReference type="Proteomes" id="UP000469505"/>
    </source>
</evidence>
<dbReference type="SUPFAM" id="SSF51735">
    <property type="entry name" value="NAD(P)-binding Rossmann-fold domains"/>
    <property type="match status" value="1"/>
</dbReference>
<proteinExistence type="inferred from homology"/>
<dbReference type="InterPro" id="IPR051203">
    <property type="entry name" value="Polysaccharide_Synthase-Rel"/>
</dbReference>
<accession>A0A6I3UBB7</accession>
<comment type="similarity">
    <text evidence="1">Belongs to the polysaccharide synthase family.</text>
</comment>
<evidence type="ECO:0000256" key="1">
    <source>
        <dbReference type="ARBA" id="ARBA00007430"/>
    </source>
</evidence>
<feature type="domain" description="Polysaccharide biosynthesis protein CapD-like" evidence="2">
    <location>
        <begin position="18"/>
        <end position="78"/>
    </location>
</feature>
<dbReference type="InterPro" id="IPR036291">
    <property type="entry name" value="NAD(P)-bd_dom_sf"/>
</dbReference>
<organism evidence="3 4">
    <name type="scientific">Streptococcus pneumoniae</name>
    <dbReference type="NCBI Taxonomy" id="1313"/>
    <lineage>
        <taxon>Bacteria</taxon>
        <taxon>Bacillati</taxon>
        <taxon>Bacillota</taxon>
        <taxon>Bacilli</taxon>
        <taxon>Lactobacillales</taxon>
        <taxon>Streptococcaceae</taxon>
        <taxon>Streptococcus</taxon>
    </lineage>
</organism>
<dbReference type="InterPro" id="IPR003869">
    <property type="entry name" value="Polysac_CapD-like"/>
</dbReference>
<sequence>EIRLDESRLGAEITGKTILVTGAGGSIGSEICRQISRFNPERIVLLGHCENSIYLIYHELIRKFQGIDYVPVIADIQDY</sequence>
<dbReference type="PANTHER" id="PTHR43318:SF1">
    <property type="entry name" value="POLYSACCHARIDE BIOSYNTHESIS PROTEIN EPSC-RELATED"/>
    <property type="match status" value="1"/>
</dbReference>
<dbReference type="PANTHER" id="PTHR43318">
    <property type="entry name" value="UDP-N-ACETYLGLUCOSAMINE 4,6-DEHYDRATASE"/>
    <property type="match status" value="1"/>
</dbReference>
<protein>
    <submittedName>
        <fullName evidence="3">Polysaccharide biosynthesis protein</fullName>
    </submittedName>
</protein>
<feature type="non-terminal residue" evidence="3">
    <location>
        <position position="79"/>
    </location>
</feature>
<dbReference type="EMBL" id="WNHX01001205">
    <property type="protein sequence ID" value="MTV88808.1"/>
    <property type="molecule type" value="Genomic_DNA"/>
</dbReference>
<gene>
    <name evidence="3" type="ORF">GM543_15270</name>
</gene>
<comment type="caution">
    <text evidence="3">The sequence shown here is derived from an EMBL/GenBank/DDBJ whole genome shotgun (WGS) entry which is preliminary data.</text>
</comment>
<dbReference type="Proteomes" id="UP000469505">
    <property type="component" value="Unassembled WGS sequence"/>
</dbReference>
<dbReference type="Pfam" id="PF02719">
    <property type="entry name" value="Polysacc_synt_2"/>
    <property type="match status" value="1"/>
</dbReference>
<name>A0A6I3UBB7_STREE</name>